<keyword evidence="3" id="KW-1185">Reference proteome</keyword>
<feature type="coiled-coil region" evidence="1">
    <location>
        <begin position="809"/>
        <end position="836"/>
    </location>
</feature>
<dbReference type="EMBL" id="CAXDID020000026">
    <property type="protein sequence ID" value="CAL5990975.1"/>
    <property type="molecule type" value="Genomic_DNA"/>
</dbReference>
<evidence type="ECO:0000313" key="3">
    <source>
        <dbReference type="Proteomes" id="UP001642409"/>
    </source>
</evidence>
<evidence type="ECO:0000256" key="1">
    <source>
        <dbReference type="SAM" id="Coils"/>
    </source>
</evidence>
<sequence length="1486" mass="168580">MLIRRDFQPQSFTELITDYAYIFHDDDVTNASRKTLKLKLFQAYVPRVYQSDLPLLLIEAAGQPLRSIFVIYHPSTQLKQSDKDLYSQLDVSFTSDDDVTRLLNQLEDSTAKQRQSLHKVLSQMTDIYAHRVKMRQTQLAQNYFDIHQLPNYLQPPEQTEEQESTTQINPQLAQQILACSKQLNQQQQDCVKNTYYQNVITTLKQQLNLCNSQQFAFSQQTVQVTVQDFNFFYSPRNLETLDLKVSVNCNFPLQFTSTNQLNYDVIQNQFPLCDDPTKTWFYVNDTRVTYAHPLDSVPYGRLLMLGNSLKQPSCVLQDKLLVEGAEELASEYQHFETVIAKTCHALAQLLVSATKHSKKAATIIHDEIKQLSKSQITPEEFKYQPSDFQVLQTTPEQALQNQVDDFIIQNNQVLQMLRFDPKLLPGYNEYLAYRNNPTLTPEQQFNKTLFEKLQVPKNATNSKNWLVDFDEMFVLDRSCNYQSPVSLYTQEKVNPKPEDDLIIIKPKFSSTNYNLYVCKTGRMRTTYDTVCLLAQFLSLVGHVDPLPRRTLTHVLIFNEKLGMKNLFVPLEIMEAAEQEHKALVYSNKITASKDQSTNSFLYDLVVEKIAQISSRDKFAKVKVAEDYNAGECNVCNTRFESYKHHICSPEHVRNFRAMMLQGENMIMALIHHQNNFELIQAINTQFNAIACTLASELNCSWHQACNAINSAIKSIGGSYQLDTEDAPRSNSPNCKTNSFARWREDVCLRRQGVLESVLTSSAARKSGYKRIKSAAASFAIVGLSVERSRRLSVEGYLRGLMVDVVEVSTKKATNQLEKEKLEKQKHDRRLQQYNLKVVVSSELLNYCYYKYPADVPHPEVCFIRVKPVDAKLFQFHEEGHKVLIQVAFTTLLIRAACGKPLTAESLIQNTSDQDVSEMTIEEDAYLREVVERLTDTYPQLDGEMYKRETIKLIEQRQLMYGHAKAMAKDPPLDVLKLDTKQLRSELSDMEIGLIPQTDVIIMLAKVLMQIQLGHKITTNELYQQAIQMFTSNSLPVMSKHLIDPIKQYLETSQIVDIDSLIAPKEGEDEKTALDPNQAKVKLPGFNIFDPLIQKNKQQMENTLNKPKVVVNPKQLQSAQNCLKMIQSCPKQILQKIFTDTAKQLDVPLQGCLFDQTSDFIGSSPLLQVETENQFVNNNSKYEPTFEVPYQPVQDERSSSALGRLRNISKRVHVPRANSICSRAARLEDDQISSILLQDDFDPFLSSKFAQGNLATVGQRELNSGFNYNNKIYKKYQSICQSNQNENQESAHLVIKQKQVISAPILSTNLSEPFYRQFLQNQPWEMTAAQQKEFSSNLIPILNSQANACYSALATVYGGFADNIDITVQFWKASADALLGTSASVSSVTSDTPAYGLKTADVASCTLVALAARAKLLQDKATAGLREVPLQSQSKTIARQQPMEGLGGDLNLNLEANDVQIVRNNKVCGGEMDILLGGIYGLNGGEG</sequence>
<name>A0ABP1HC35_9EUKA</name>
<keyword evidence="1" id="KW-0175">Coiled coil</keyword>
<gene>
    <name evidence="2" type="ORF">HINF_LOCUS11807</name>
</gene>
<comment type="caution">
    <text evidence="2">The sequence shown here is derived from an EMBL/GenBank/DDBJ whole genome shotgun (WGS) entry which is preliminary data.</text>
</comment>
<accession>A0ABP1HC35</accession>
<evidence type="ECO:0000313" key="2">
    <source>
        <dbReference type="EMBL" id="CAL5990975.1"/>
    </source>
</evidence>
<reference evidence="2 3" key="1">
    <citation type="submission" date="2024-07" db="EMBL/GenBank/DDBJ databases">
        <authorList>
            <person name="Akdeniz Z."/>
        </authorList>
    </citation>
    <scope>NUCLEOTIDE SEQUENCE [LARGE SCALE GENOMIC DNA]</scope>
</reference>
<dbReference type="Proteomes" id="UP001642409">
    <property type="component" value="Unassembled WGS sequence"/>
</dbReference>
<organism evidence="2 3">
    <name type="scientific">Hexamita inflata</name>
    <dbReference type="NCBI Taxonomy" id="28002"/>
    <lineage>
        <taxon>Eukaryota</taxon>
        <taxon>Metamonada</taxon>
        <taxon>Diplomonadida</taxon>
        <taxon>Hexamitidae</taxon>
        <taxon>Hexamitinae</taxon>
        <taxon>Hexamita</taxon>
    </lineage>
</organism>
<protein>
    <submittedName>
        <fullName evidence="2">Uncharacterized protein</fullName>
    </submittedName>
</protein>
<proteinExistence type="predicted"/>